<evidence type="ECO:0000256" key="3">
    <source>
        <dbReference type="ARBA" id="ARBA00022737"/>
    </source>
</evidence>
<dbReference type="GO" id="GO:0061685">
    <property type="term" value="F:diphthine methylesterase activity"/>
    <property type="evidence" value="ECO:0007669"/>
    <property type="project" value="UniProtKB-EC"/>
</dbReference>
<dbReference type="EC" id="3.1.1.97" evidence="6"/>
<comment type="pathway">
    <text evidence="1">Protein modification; peptidyl-diphthamide biosynthesis.</text>
</comment>
<evidence type="ECO:0000256" key="6">
    <source>
        <dbReference type="ARBA" id="ARBA00039131"/>
    </source>
</evidence>
<dbReference type="PANTHER" id="PTHR46042:SF1">
    <property type="entry name" value="DIPHTHINE METHYLTRANSFERASE"/>
    <property type="match status" value="1"/>
</dbReference>
<dbReference type="InterPro" id="IPR052415">
    <property type="entry name" value="Diphthine_MTase"/>
</dbReference>
<evidence type="ECO:0000256" key="4">
    <source>
        <dbReference type="ARBA" id="ARBA00022801"/>
    </source>
</evidence>
<dbReference type="SUPFAM" id="SSF50978">
    <property type="entry name" value="WD40 repeat-like"/>
    <property type="match status" value="1"/>
</dbReference>
<dbReference type="KEGG" id="fas:105263745"/>
<feature type="repeat" description="WD" evidence="8">
    <location>
        <begin position="258"/>
        <end position="300"/>
    </location>
</feature>
<keyword evidence="9" id="KW-1185">Reference proteome</keyword>
<evidence type="ECO:0000256" key="1">
    <source>
        <dbReference type="ARBA" id="ARBA00005156"/>
    </source>
</evidence>
<evidence type="ECO:0000313" key="10">
    <source>
        <dbReference type="RefSeq" id="XP_011298444.1"/>
    </source>
</evidence>
<dbReference type="PROSITE" id="PS00678">
    <property type="entry name" value="WD_REPEATS_1"/>
    <property type="match status" value="1"/>
</dbReference>
<dbReference type="Pfam" id="PF00400">
    <property type="entry name" value="WD40"/>
    <property type="match status" value="1"/>
</dbReference>
<dbReference type="OrthoDB" id="1930760at2759"/>
<dbReference type="InterPro" id="IPR015943">
    <property type="entry name" value="WD40/YVTN_repeat-like_dom_sf"/>
</dbReference>
<evidence type="ECO:0000256" key="7">
    <source>
        <dbReference type="ARBA" id="ARBA00047551"/>
    </source>
</evidence>
<dbReference type="GO" id="GO:0017183">
    <property type="term" value="P:protein histidyl modification to diphthamide"/>
    <property type="evidence" value="ECO:0007669"/>
    <property type="project" value="TreeGrafter"/>
</dbReference>
<dbReference type="InterPro" id="IPR001680">
    <property type="entry name" value="WD40_rpt"/>
</dbReference>
<organism evidence="9 10">
    <name type="scientific">Fopius arisanus</name>
    <dbReference type="NCBI Taxonomy" id="64838"/>
    <lineage>
        <taxon>Eukaryota</taxon>
        <taxon>Metazoa</taxon>
        <taxon>Ecdysozoa</taxon>
        <taxon>Arthropoda</taxon>
        <taxon>Hexapoda</taxon>
        <taxon>Insecta</taxon>
        <taxon>Pterygota</taxon>
        <taxon>Neoptera</taxon>
        <taxon>Endopterygota</taxon>
        <taxon>Hymenoptera</taxon>
        <taxon>Apocrita</taxon>
        <taxon>Ichneumonoidea</taxon>
        <taxon>Braconidae</taxon>
        <taxon>Opiinae</taxon>
        <taxon>Fopius</taxon>
    </lineage>
</organism>
<evidence type="ECO:0000256" key="5">
    <source>
        <dbReference type="ARBA" id="ARBA00038092"/>
    </source>
</evidence>
<dbReference type="Proteomes" id="UP000694866">
    <property type="component" value="Unplaced"/>
</dbReference>
<reference evidence="10" key="1">
    <citation type="submission" date="2025-08" db="UniProtKB">
        <authorList>
            <consortium name="RefSeq"/>
        </authorList>
    </citation>
    <scope>IDENTIFICATION</scope>
    <source>
        <strain evidence="10">USDA-PBARC FA_bdor</strain>
        <tissue evidence="10">Whole organism</tissue>
    </source>
</reference>
<sequence length="401" mass="45598">MDGEGTKAEGATKIVEPPITVPNPRNIQPTVAQTQSNMFKILETFDTKLSADSVEWCTIEGFRDHFVCGTYQLLNREQQSESLANNTQKRQGTIYLFQVVTPGKLHLLQEINVPGVLDMKWAHVLYEGHVLLGVVNSIGYLQLWQLTEKSQMNLLVETKIRCVDDEYLALSLDWSTGRSCWNQSTEARITISDSKGFITVYSISQEKLHCLGSQLAHQFEAWITSFNYWDTNVIYSGGDDCKFKWFDTRTGLKSVGSNAVHTAGVTSLHSNVGKEYLLASGSYDEVLRLWDTRHLRKAISETNMSGGIWRLKWDPFYHKYLFAACMYGHFKIIDCQHNDNPKILEQLKEHESIAYGCDWSSLSKVQVKQKIDSDNYEDDAMLVATCSFYDHTLKLSALTIN</sequence>
<dbReference type="InterPro" id="IPR019775">
    <property type="entry name" value="WD40_repeat_CS"/>
</dbReference>
<dbReference type="RefSeq" id="XP_011298444.1">
    <property type="nucleotide sequence ID" value="XM_011300142.1"/>
</dbReference>
<gene>
    <name evidence="10" type="primary">LOC105263745</name>
</gene>
<name>A0A9R1SW88_9HYME</name>
<comment type="similarity">
    <text evidence="5">Belongs to the DPH7 family.</text>
</comment>
<protein>
    <recommendedName>
        <fullName evidence="6">methylated diphthine methylhydrolase</fullName>
        <ecNumber evidence="6">3.1.1.97</ecNumber>
    </recommendedName>
</protein>
<keyword evidence="3" id="KW-0677">Repeat</keyword>
<evidence type="ECO:0000256" key="2">
    <source>
        <dbReference type="ARBA" id="ARBA00022574"/>
    </source>
</evidence>
<proteinExistence type="inferred from homology"/>
<evidence type="ECO:0000313" key="9">
    <source>
        <dbReference type="Proteomes" id="UP000694866"/>
    </source>
</evidence>
<dbReference type="InterPro" id="IPR036322">
    <property type="entry name" value="WD40_repeat_dom_sf"/>
</dbReference>
<keyword evidence="2 8" id="KW-0853">WD repeat</keyword>
<dbReference type="GO" id="GO:0005737">
    <property type="term" value="C:cytoplasm"/>
    <property type="evidence" value="ECO:0007669"/>
    <property type="project" value="TreeGrafter"/>
</dbReference>
<keyword evidence="4" id="KW-0378">Hydrolase</keyword>
<accession>A0A9R1SW88</accession>
<comment type="catalytic activity">
    <reaction evidence="7">
        <text>diphthine methyl ester-[translation elongation factor 2] + H2O = diphthine-[translation elongation factor 2] + methanol + H(+)</text>
        <dbReference type="Rhea" id="RHEA:42656"/>
        <dbReference type="Rhea" id="RHEA-COMP:10172"/>
        <dbReference type="Rhea" id="RHEA-COMP:10173"/>
        <dbReference type="ChEBI" id="CHEBI:15377"/>
        <dbReference type="ChEBI" id="CHEBI:15378"/>
        <dbReference type="ChEBI" id="CHEBI:17790"/>
        <dbReference type="ChEBI" id="CHEBI:79005"/>
        <dbReference type="ChEBI" id="CHEBI:82696"/>
        <dbReference type="EC" id="3.1.1.97"/>
    </reaction>
</comment>
<dbReference type="AlphaFoldDB" id="A0A9R1SW88"/>
<dbReference type="PROSITE" id="PS50082">
    <property type="entry name" value="WD_REPEATS_2"/>
    <property type="match status" value="1"/>
</dbReference>
<dbReference type="GeneID" id="105263745"/>
<evidence type="ECO:0000256" key="8">
    <source>
        <dbReference type="PROSITE-ProRule" id="PRU00221"/>
    </source>
</evidence>
<dbReference type="PANTHER" id="PTHR46042">
    <property type="entry name" value="DIPHTHINE METHYLTRANSFERASE"/>
    <property type="match status" value="1"/>
</dbReference>
<dbReference type="Gene3D" id="2.130.10.10">
    <property type="entry name" value="YVTN repeat-like/Quinoprotein amine dehydrogenase"/>
    <property type="match status" value="1"/>
</dbReference>
<dbReference type="SMART" id="SM00320">
    <property type="entry name" value="WD40"/>
    <property type="match status" value="4"/>
</dbReference>